<accession>A0A1W1YQJ8</accession>
<evidence type="ECO:0000256" key="1">
    <source>
        <dbReference type="ARBA" id="ARBA00007274"/>
    </source>
</evidence>
<dbReference type="Proteomes" id="UP000192360">
    <property type="component" value="Unassembled WGS sequence"/>
</dbReference>
<dbReference type="PANTHER" id="PTHR43300">
    <property type="entry name" value="ACETYLTRANSFERASE"/>
    <property type="match status" value="1"/>
</dbReference>
<dbReference type="CDD" id="cd03360">
    <property type="entry name" value="LbH_AT_putative"/>
    <property type="match status" value="1"/>
</dbReference>
<keyword evidence="5" id="KW-0808">Transferase</keyword>
<dbReference type="Pfam" id="PF17836">
    <property type="entry name" value="PglD_N"/>
    <property type="match status" value="1"/>
</dbReference>
<dbReference type="InterPro" id="IPR020019">
    <property type="entry name" value="AcTrfase_PglD-like"/>
</dbReference>
<reference evidence="5 6" key="1">
    <citation type="submission" date="2017-04" db="EMBL/GenBank/DDBJ databases">
        <authorList>
            <person name="Afonso C.L."/>
            <person name="Miller P.J."/>
            <person name="Scott M.A."/>
            <person name="Spackman E."/>
            <person name="Goraichik I."/>
            <person name="Dimitrov K.M."/>
            <person name="Suarez D.L."/>
            <person name="Swayne D.E."/>
        </authorList>
    </citation>
    <scope>NUCLEOTIDE SEQUENCE [LARGE SCALE GENOMIC DNA]</scope>
    <source>
        <strain evidence="5 6">DSM 21164</strain>
    </source>
</reference>
<dbReference type="SUPFAM" id="SSF51161">
    <property type="entry name" value="Trimeric LpxA-like enzymes"/>
    <property type="match status" value="1"/>
</dbReference>
<keyword evidence="6" id="KW-1185">Reference proteome</keyword>
<dbReference type="InterPro" id="IPR001451">
    <property type="entry name" value="Hexapep"/>
</dbReference>
<dbReference type="RefSeq" id="WP_084060029.1">
    <property type="nucleotide sequence ID" value="NZ_FWXO01000001.1"/>
</dbReference>
<feature type="active site" description="Proton acceptor" evidence="2">
    <location>
        <position position="137"/>
    </location>
</feature>
<dbReference type="Pfam" id="PF00132">
    <property type="entry name" value="Hexapep"/>
    <property type="match status" value="2"/>
</dbReference>
<dbReference type="PANTHER" id="PTHR43300:SF10">
    <property type="entry name" value="2,3,4,5-TETRAHYDROPYRIDINE-2,6-DICARBOXYLATE N-ACETYLTRANSFERASE"/>
    <property type="match status" value="1"/>
</dbReference>
<evidence type="ECO:0000313" key="5">
    <source>
        <dbReference type="EMBL" id="SMC38392.1"/>
    </source>
</evidence>
<feature type="binding site" evidence="3">
    <location>
        <position position="69"/>
    </location>
    <ligand>
        <name>substrate</name>
    </ligand>
</feature>
<dbReference type="Gene3D" id="3.40.50.20">
    <property type="match status" value="1"/>
</dbReference>
<dbReference type="InterPro" id="IPR041561">
    <property type="entry name" value="PglD_N"/>
</dbReference>
<feature type="domain" description="PglD N-terminal" evidence="4">
    <location>
        <begin position="2"/>
        <end position="78"/>
    </location>
</feature>
<keyword evidence="5" id="KW-0012">Acyltransferase</keyword>
<dbReference type="InterPro" id="IPR050179">
    <property type="entry name" value="Trans_hexapeptide_repeat"/>
</dbReference>
<evidence type="ECO:0000256" key="3">
    <source>
        <dbReference type="PIRSR" id="PIRSR620019-2"/>
    </source>
</evidence>
<dbReference type="EMBL" id="FWXO01000001">
    <property type="protein sequence ID" value="SMC38392.1"/>
    <property type="molecule type" value="Genomic_DNA"/>
</dbReference>
<comment type="similarity">
    <text evidence="1">Belongs to the transferase hexapeptide repeat family.</text>
</comment>
<dbReference type="AlphaFoldDB" id="A0A1W1YQJ8"/>
<dbReference type="GO" id="GO:0016746">
    <property type="term" value="F:acyltransferase activity"/>
    <property type="evidence" value="ECO:0007669"/>
    <property type="project" value="UniProtKB-KW"/>
</dbReference>
<feature type="site" description="Increases basicity of active site His" evidence="2">
    <location>
        <position position="138"/>
    </location>
</feature>
<evidence type="ECO:0000256" key="2">
    <source>
        <dbReference type="PIRSR" id="PIRSR620019-1"/>
    </source>
</evidence>
<evidence type="ECO:0000313" key="6">
    <source>
        <dbReference type="Proteomes" id="UP000192360"/>
    </source>
</evidence>
<dbReference type="OrthoDB" id="9794407at2"/>
<dbReference type="Gene3D" id="2.160.10.10">
    <property type="entry name" value="Hexapeptide repeat proteins"/>
    <property type="match status" value="1"/>
</dbReference>
<dbReference type="STRING" id="504486.SAMN05660703_0748"/>
<sequence>MLIIGAKGFATEVLDVFNQKNMKINLAFYDDVNKDIGRLLYDTYPILRTQKEVLAFFEKNGNEFTIGIGKPFLRNMIALKFEKLGGKLESAISPNAFIGQYDIQLGEGLVILNGVNISNNVRIGKGTMIYYNAIITHDCKIGEFVEISPNVIILGRVSVGSFTHLGANCTILPNLNIGKNVIIGAGAVVTKDVPDNSMAIGVPAKIVKNLEPLNF</sequence>
<dbReference type="InterPro" id="IPR011004">
    <property type="entry name" value="Trimer_LpxA-like_sf"/>
</dbReference>
<dbReference type="NCBIfam" id="TIGR03570">
    <property type="entry name" value="NeuD_NnaD"/>
    <property type="match status" value="1"/>
</dbReference>
<name>A0A1W1YQJ8_9FLAO</name>
<organism evidence="5 6">
    <name type="scientific">Cellulophaga tyrosinoxydans</name>
    <dbReference type="NCBI Taxonomy" id="504486"/>
    <lineage>
        <taxon>Bacteria</taxon>
        <taxon>Pseudomonadati</taxon>
        <taxon>Bacteroidota</taxon>
        <taxon>Flavobacteriia</taxon>
        <taxon>Flavobacteriales</taxon>
        <taxon>Flavobacteriaceae</taxon>
        <taxon>Cellulophaga</taxon>
    </lineage>
</organism>
<protein>
    <submittedName>
        <fullName evidence="5">Sugar O-acyltransferase, sialic acid O-acetyltransferase NeuD family</fullName>
    </submittedName>
</protein>
<evidence type="ECO:0000259" key="4">
    <source>
        <dbReference type="Pfam" id="PF17836"/>
    </source>
</evidence>
<gene>
    <name evidence="5" type="ORF">SAMN05660703_0748</name>
</gene>
<proteinExistence type="inferred from homology"/>